<dbReference type="InterPro" id="IPR017901">
    <property type="entry name" value="C-CAP_CF_C-like"/>
</dbReference>
<dbReference type="PANTHER" id="PTHR10652">
    <property type="entry name" value="ADENYLYL CYCLASE-ASSOCIATED PROTEIN"/>
    <property type="match status" value="1"/>
</dbReference>
<proteinExistence type="inferred from homology"/>
<dbReference type="InterPro" id="IPR036222">
    <property type="entry name" value="CAP_N_sf"/>
</dbReference>
<accession>G0NJR7</accession>
<evidence type="ECO:0000256" key="1">
    <source>
        <dbReference type="ARBA" id="ARBA00007659"/>
    </source>
</evidence>
<dbReference type="GO" id="GO:0030838">
    <property type="term" value="P:positive regulation of actin filament polymerization"/>
    <property type="evidence" value="ECO:0007669"/>
    <property type="project" value="EnsemblMetazoa"/>
</dbReference>
<dbReference type="FunCoup" id="G0NJR7">
    <property type="interactions" value="2154"/>
</dbReference>
<keyword evidence="5" id="KW-1185">Reference proteome</keyword>
<dbReference type="InParanoid" id="G0NJR7"/>
<dbReference type="STRING" id="135651.G0NJR7"/>
<dbReference type="OrthoDB" id="1601at2759"/>
<dbReference type="Gene3D" id="2.160.20.70">
    <property type="match status" value="1"/>
</dbReference>
<feature type="domain" description="C-CAP/cofactor C-like" evidence="3">
    <location>
        <begin position="310"/>
        <end position="450"/>
    </location>
</feature>
<protein>
    <recommendedName>
        <fullName evidence="2">Adenylyl cyclase-associated protein</fullName>
    </recommendedName>
</protein>
<name>G0NJR7_CAEBE</name>
<dbReference type="SMART" id="SM00673">
    <property type="entry name" value="CARP"/>
    <property type="match status" value="2"/>
</dbReference>
<sequence>MDPTLVSRLECVADRMESILLKHDMGNTDVLSAKTPASSENSSAPKVIELLDDSIGEKLMQFQALSERIDGDVGILGKLSKTVFDAHRNFIWTACGRKQPETIVLVELISDLSKAVNAVTEFKETRRDSKYFDNICAFEAGVSALGWVAIPKTPAPFIKEAIDSSLFYTNRILMSHKDEDATNRDWAKLLKNLLNKLHSYVLKNHTTGLIWNSEPGKTPVSALNKGSIPPNSVPLPPPPPPPFSTNLCSSTNNSKGPNVAALLDSLNTGLDATNRLRKVTPEMQTHKNPALRRETAVIDKQKKQLTEAEPSNKHEPRIFWDGKIWKIDFQVGNKNAVVSVKEKKESVYVYKCIDSVIKVDGKANTITLDGCKRTSVVFDGLVSQCEIINSQSIQVQTLGELPTISIQKSDGCHIFLSREALTAQVVASKSSEMTVSAQLGEDDEYTELAIPEQFTTSILDKKLNTVPSDIV</sequence>
<dbReference type="GO" id="GO:0003785">
    <property type="term" value="F:actin monomer binding"/>
    <property type="evidence" value="ECO:0007669"/>
    <property type="project" value="EnsemblMetazoa"/>
</dbReference>
<gene>
    <name evidence="4" type="ORF">CAEBREN_29789</name>
</gene>
<dbReference type="InterPro" id="IPR013992">
    <property type="entry name" value="Adenylate_cyclase-assoc_CAP_N"/>
</dbReference>
<reference evidence="5" key="1">
    <citation type="submission" date="2011-07" db="EMBL/GenBank/DDBJ databases">
        <authorList>
            <consortium name="Caenorhabditis brenneri Sequencing and Analysis Consortium"/>
            <person name="Wilson R.K."/>
        </authorList>
    </citation>
    <scope>NUCLEOTIDE SEQUENCE [LARGE SCALE GENOMIC DNA]</scope>
    <source>
        <strain evidence="5">PB2801</strain>
    </source>
</reference>
<dbReference type="InterPro" id="IPR013912">
    <property type="entry name" value="Adenylate_cyclase-assoc_CAP_C"/>
</dbReference>
<dbReference type="InterPro" id="IPR016098">
    <property type="entry name" value="CAP/MinC_C"/>
</dbReference>
<dbReference type="InterPro" id="IPR053950">
    <property type="entry name" value="CAP_N"/>
</dbReference>
<dbReference type="HOGENOM" id="CLU_015780_1_0_1"/>
<evidence type="ECO:0000313" key="4">
    <source>
        <dbReference type="EMBL" id="EGT32643.1"/>
    </source>
</evidence>
<dbReference type="GO" id="GO:0008179">
    <property type="term" value="F:adenylate cyclase binding"/>
    <property type="evidence" value="ECO:0007669"/>
    <property type="project" value="TreeGrafter"/>
</dbReference>
<dbReference type="SUPFAM" id="SSF69340">
    <property type="entry name" value="C-terminal domain of adenylylcyclase associated protein"/>
    <property type="match status" value="1"/>
</dbReference>
<evidence type="ECO:0000313" key="5">
    <source>
        <dbReference type="Proteomes" id="UP000008068"/>
    </source>
</evidence>
<dbReference type="PANTHER" id="PTHR10652:SF19">
    <property type="entry name" value="C-CAP_COFACTOR C-LIKE DOMAIN-CONTAINING PROTEIN"/>
    <property type="match status" value="1"/>
</dbReference>
<evidence type="ECO:0000259" key="3">
    <source>
        <dbReference type="PROSITE" id="PS51329"/>
    </source>
</evidence>
<dbReference type="Pfam" id="PF01213">
    <property type="entry name" value="CAP_N-CM"/>
    <property type="match status" value="1"/>
</dbReference>
<dbReference type="eggNOG" id="KOG2675">
    <property type="taxonomic scope" value="Eukaryota"/>
</dbReference>
<dbReference type="Proteomes" id="UP000008068">
    <property type="component" value="Unassembled WGS sequence"/>
</dbReference>
<dbReference type="GO" id="GO:0005737">
    <property type="term" value="C:cytoplasm"/>
    <property type="evidence" value="ECO:0007669"/>
    <property type="project" value="TreeGrafter"/>
</dbReference>
<dbReference type="GO" id="GO:0019933">
    <property type="term" value="P:cAMP-mediated signaling"/>
    <property type="evidence" value="ECO:0007669"/>
    <property type="project" value="TreeGrafter"/>
</dbReference>
<dbReference type="AlphaFoldDB" id="G0NJR7"/>
<dbReference type="FunFam" id="1.25.40.330:FF:000001">
    <property type="entry name" value="Adenylyl cyclase-associated protein"/>
    <property type="match status" value="1"/>
</dbReference>
<dbReference type="InterPro" id="IPR006599">
    <property type="entry name" value="CARP_motif"/>
</dbReference>
<dbReference type="Pfam" id="PF21938">
    <property type="entry name" value="CAP_N"/>
    <property type="match status" value="1"/>
</dbReference>
<evidence type="ECO:0000256" key="2">
    <source>
        <dbReference type="RuleBase" id="RU000647"/>
    </source>
</evidence>
<dbReference type="GO" id="GO:0007015">
    <property type="term" value="P:actin filament organization"/>
    <property type="evidence" value="ECO:0007669"/>
    <property type="project" value="TreeGrafter"/>
</dbReference>
<dbReference type="SUPFAM" id="SSF101278">
    <property type="entry name" value="N-terminal domain of adenylylcyclase associated protein, CAP"/>
    <property type="match status" value="1"/>
</dbReference>
<dbReference type="GO" id="GO:0000774">
    <property type="term" value="F:adenyl-nucleotide exchange factor activity"/>
    <property type="evidence" value="ECO:0007669"/>
    <property type="project" value="EnsemblMetazoa"/>
</dbReference>
<organism evidence="5">
    <name type="scientific">Caenorhabditis brenneri</name>
    <name type="common">Nematode worm</name>
    <dbReference type="NCBI Taxonomy" id="135651"/>
    <lineage>
        <taxon>Eukaryota</taxon>
        <taxon>Metazoa</taxon>
        <taxon>Ecdysozoa</taxon>
        <taxon>Nematoda</taxon>
        <taxon>Chromadorea</taxon>
        <taxon>Rhabditida</taxon>
        <taxon>Rhabditina</taxon>
        <taxon>Rhabditomorpha</taxon>
        <taxon>Rhabditoidea</taxon>
        <taxon>Rhabditidae</taxon>
        <taxon>Peloderinae</taxon>
        <taxon>Caenorhabditis</taxon>
    </lineage>
</organism>
<dbReference type="InterPro" id="IPR036223">
    <property type="entry name" value="CAP_C_sf"/>
</dbReference>
<dbReference type="GO" id="GO:0000902">
    <property type="term" value="P:cell morphogenesis"/>
    <property type="evidence" value="ECO:0007669"/>
    <property type="project" value="TreeGrafter"/>
</dbReference>
<comment type="similarity">
    <text evidence="1 2">Belongs to the CAP family.</text>
</comment>
<dbReference type="Pfam" id="PF08603">
    <property type="entry name" value="CAP_C"/>
    <property type="match status" value="1"/>
</dbReference>
<dbReference type="EMBL" id="GL379896">
    <property type="protein sequence ID" value="EGT32643.1"/>
    <property type="molecule type" value="Genomic_DNA"/>
</dbReference>
<dbReference type="InterPro" id="IPR001837">
    <property type="entry name" value="Adenylate_cyclase-assoc_CAP"/>
</dbReference>
<dbReference type="PROSITE" id="PS51329">
    <property type="entry name" value="C_CAP_COFACTOR_C"/>
    <property type="match status" value="1"/>
</dbReference>
<dbReference type="Gene3D" id="1.25.40.330">
    <property type="entry name" value="Adenylate cyclase-associated CAP, N-terminal domain"/>
    <property type="match status" value="1"/>
</dbReference>